<sequence>MELPEDCAGVLLDLDDTLIDFSEASPAALAHVLGPDADFAEWMELTEELYPRFTAGAIGYRELERRRLAALLTRMGRPVPDVPELDAVEAHRRREVESRLRLYPDVLPFLARVRASGRRIGVLSNSDGPQQRRRTEQLGLAPWLDAVTVSGDTGIAKPRREAFALACRRLGVPAARTVHIGDSLEADALGAHGAGLGAVWLHRPHRGPTPPPPARGVAVVTTLDALV</sequence>
<dbReference type="PRINTS" id="PR00413">
    <property type="entry name" value="HADHALOGNASE"/>
</dbReference>
<dbReference type="Pfam" id="PF00702">
    <property type="entry name" value="Hydrolase"/>
    <property type="match status" value="1"/>
</dbReference>
<proteinExistence type="predicted"/>
<keyword evidence="2 4" id="KW-0378">Hydrolase</keyword>
<dbReference type="NCBIfam" id="TIGR01509">
    <property type="entry name" value="HAD-SF-IA-v3"/>
    <property type="match status" value="1"/>
</dbReference>
<reference evidence="4 5" key="1">
    <citation type="submission" date="2024-10" db="EMBL/GenBank/DDBJ databases">
        <title>The Natural Products Discovery Center: Release of the First 8490 Sequenced Strains for Exploring Actinobacteria Biosynthetic Diversity.</title>
        <authorList>
            <person name="Kalkreuter E."/>
            <person name="Kautsar S.A."/>
            <person name="Yang D."/>
            <person name="Bader C.D."/>
            <person name="Teijaro C.N."/>
            <person name="Fluegel L."/>
            <person name="Davis C.M."/>
            <person name="Simpson J.R."/>
            <person name="Lauterbach L."/>
            <person name="Steele A.D."/>
            <person name="Gui C."/>
            <person name="Meng S."/>
            <person name="Li G."/>
            <person name="Viehrig K."/>
            <person name="Ye F."/>
            <person name="Su P."/>
            <person name="Kiefer A.F."/>
            <person name="Nichols A."/>
            <person name="Cepeda A.J."/>
            <person name="Yan W."/>
            <person name="Fan B."/>
            <person name="Jiang Y."/>
            <person name="Adhikari A."/>
            <person name="Zheng C.-J."/>
            <person name="Schuster L."/>
            <person name="Cowan T.M."/>
            <person name="Smanski M.J."/>
            <person name="Chevrette M.G."/>
            <person name="De Carvalho L.P.S."/>
            <person name="Shen B."/>
        </authorList>
    </citation>
    <scope>NUCLEOTIDE SEQUENCE [LARGE SCALE GENOMIC DNA]</scope>
    <source>
        <strain evidence="4 5">NPDC020602</strain>
    </source>
</reference>
<dbReference type="SFLD" id="SFLDS00003">
    <property type="entry name" value="Haloacid_Dehalogenase"/>
    <property type="match status" value="1"/>
</dbReference>
<protein>
    <submittedName>
        <fullName evidence="4">HAD family hydrolase</fullName>
        <ecNumber evidence="4">3.1.3.-</ecNumber>
    </submittedName>
</protein>
<dbReference type="Gene3D" id="3.40.50.1000">
    <property type="entry name" value="HAD superfamily/HAD-like"/>
    <property type="match status" value="1"/>
</dbReference>
<evidence type="ECO:0000313" key="5">
    <source>
        <dbReference type="Proteomes" id="UP001611339"/>
    </source>
</evidence>
<dbReference type="Gene3D" id="1.20.120.1600">
    <property type="match status" value="1"/>
</dbReference>
<dbReference type="SUPFAM" id="SSF56784">
    <property type="entry name" value="HAD-like"/>
    <property type="match status" value="1"/>
</dbReference>
<organism evidence="4 5">
    <name type="scientific">Streptomyces litmocidini</name>
    <dbReference type="NCBI Taxonomy" id="67318"/>
    <lineage>
        <taxon>Bacteria</taxon>
        <taxon>Bacillati</taxon>
        <taxon>Actinomycetota</taxon>
        <taxon>Actinomycetes</taxon>
        <taxon>Kitasatosporales</taxon>
        <taxon>Streptomycetaceae</taxon>
        <taxon>Streptomyces</taxon>
    </lineage>
</organism>
<evidence type="ECO:0000256" key="1">
    <source>
        <dbReference type="ARBA" id="ARBA00001946"/>
    </source>
</evidence>
<dbReference type="EC" id="3.1.3.-" evidence="4"/>
<dbReference type="SFLD" id="SFLDG01129">
    <property type="entry name" value="C1.5:_HAD__Beta-PGM__Phosphata"/>
    <property type="match status" value="1"/>
</dbReference>
<dbReference type="PANTHER" id="PTHR46470:SF4">
    <property type="entry name" value="5-AMINO-6-(5-PHOSPHO-D-RIBITYLAMINO)URACIL PHOSPHATASE YIGB"/>
    <property type="match status" value="1"/>
</dbReference>
<accession>A0ABW7UKB4</accession>
<evidence type="ECO:0000256" key="3">
    <source>
        <dbReference type="ARBA" id="ARBA00022842"/>
    </source>
</evidence>
<dbReference type="PANTHER" id="PTHR46470">
    <property type="entry name" value="N-ACYLNEURAMINATE-9-PHOSPHATASE"/>
    <property type="match status" value="1"/>
</dbReference>
<dbReference type="InterPro" id="IPR051400">
    <property type="entry name" value="HAD-like_hydrolase"/>
</dbReference>
<comment type="caution">
    <text evidence="4">The sequence shown here is derived from an EMBL/GenBank/DDBJ whole genome shotgun (WGS) entry which is preliminary data.</text>
</comment>
<gene>
    <name evidence="4" type="ORF">ACH407_35065</name>
</gene>
<dbReference type="GO" id="GO:0016787">
    <property type="term" value="F:hydrolase activity"/>
    <property type="evidence" value="ECO:0007669"/>
    <property type="project" value="UniProtKB-KW"/>
</dbReference>
<dbReference type="Proteomes" id="UP001611339">
    <property type="component" value="Unassembled WGS sequence"/>
</dbReference>
<dbReference type="InterPro" id="IPR036412">
    <property type="entry name" value="HAD-like_sf"/>
</dbReference>
<dbReference type="EMBL" id="JBIRUI010000026">
    <property type="protein sequence ID" value="MFI1718770.1"/>
    <property type="molecule type" value="Genomic_DNA"/>
</dbReference>
<comment type="cofactor">
    <cofactor evidence="1">
        <name>Mg(2+)</name>
        <dbReference type="ChEBI" id="CHEBI:18420"/>
    </cofactor>
</comment>
<dbReference type="InterPro" id="IPR006439">
    <property type="entry name" value="HAD-SF_hydro_IA"/>
</dbReference>
<keyword evidence="5" id="KW-1185">Reference proteome</keyword>
<dbReference type="InterPro" id="IPR023214">
    <property type="entry name" value="HAD_sf"/>
</dbReference>
<keyword evidence="3" id="KW-0460">Magnesium</keyword>
<name>A0ABW7UKB4_9ACTN</name>
<evidence type="ECO:0000256" key="2">
    <source>
        <dbReference type="ARBA" id="ARBA00022801"/>
    </source>
</evidence>
<dbReference type="NCBIfam" id="TIGR01549">
    <property type="entry name" value="HAD-SF-IA-v1"/>
    <property type="match status" value="1"/>
</dbReference>
<dbReference type="RefSeq" id="WP_398713416.1">
    <property type="nucleotide sequence ID" value="NZ_JBIRUI010000026.1"/>
</dbReference>
<evidence type="ECO:0000313" key="4">
    <source>
        <dbReference type="EMBL" id="MFI1718770.1"/>
    </source>
</evidence>